<feature type="compositionally biased region" description="Basic and acidic residues" evidence="1">
    <location>
        <begin position="34"/>
        <end position="47"/>
    </location>
</feature>
<reference evidence="2" key="1">
    <citation type="journal article" date="2022" name="bioRxiv">
        <title>Sequencing and chromosome-scale assembly of the giantPleurodeles waltlgenome.</title>
        <authorList>
            <person name="Brown T."/>
            <person name="Elewa A."/>
            <person name="Iarovenko S."/>
            <person name="Subramanian E."/>
            <person name="Araus A.J."/>
            <person name="Petzold A."/>
            <person name="Susuki M."/>
            <person name="Suzuki K.-i.T."/>
            <person name="Hayashi T."/>
            <person name="Toyoda A."/>
            <person name="Oliveira C."/>
            <person name="Osipova E."/>
            <person name="Leigh N.D."/>
            <person name="Simon A."/>
            <person name="Yun M.H."/>
        </authorList>
    </citation>
    <scope>NUCLEOTIDE SEQUENCE</scope>
    <source>
        <strain evidence="2">20211129_DDA</strain>
        <tissue evidence="2">Liver</tissue>
    </source>
</reference>
<organism evidence="2 3">
    <name type="scientific">Pleurodeles waltl</name>
    <name type="common">Iberian ribbed newt</name>
    <dbReference type="NCBI Taxonomy" id="8319"/>
    <lineage>
        <taxon>Eukaryota</taxon>
        <taxon>Metazoa</taxon>
        <taxon>Chordata</taxon>
        <taxon>Craniata</taxon>
        <taxon>Vertebrata</taxon>
        <taxon>Euteleostomi</taxon>
        <taxon>Amphibia</taxon>
        <taxon>Batrachia</taxon>
        <taxon>Caudata</taxon>
        <taxon>Salamandroidea</taxon>
        <taxon>Salamandridae</taxon>
        <taxon>Pleurodelinae</taxon>
        <taxon>Pleurodeles</taxon>
    </lineage>
</organism>
<evidence type="ECO:0000256" key="1">
    <source>
        <dbReference type="SAM" id="MobiDB-lite"/>
    </source>
</evidence>
<sequence length="69" mass="7722">MDCRRKRPESPMAWDVAASAPRQPKVHGARRMMKACERAPMETRPADGESLCSQQPVGRECLGPRTGRE</sequence>
<proteinExistence type="predicted"/>
<evidence type="ECO:0000313" key="3">
    <source>
        <dbReference type="Proteomes" id="UP001066276"/>
    </source>
</evidence>
<dbReference type="Proteomes" id="UP001066276">
    <property type="component" value="Chromosome 2_2"/>
</dbReference>
<dbReference type="AlphaFoldDB" id="A0AAV7UTR9"/>
<evidence type="ECO:0000313" key="2">
    <source>
        <dbReference type="EMBL" id="KAJ1191595.1"/>
    </source>
</evidence>
<protein>
    <submittedName>
        <fullName evidence="2">Uncharacterized protein</fullName>
    </submittedName>
</protein>
<feature type="region of interest" description="Disordered" evidence="1">
    <location>
        <begin position="1"/>
        <end position="69"/>
    </location>
</feature>
<feature type="compositionally biased region" description="Basic residues" evidence="1">
    <location>
        <begin position="24"/>
        <end position="33"/>
    </location>
</feature>
<gene>
    <name evidence="2" type="ORF">NDU88_000911</name>
</gene>
<accession>A0AAV7UTR9</accession>
<name>A0AAV7UTR9_PLEWA</name>
<keyword evidence="3" id="KW-1185">Reference proteome</keyword>
<comment type="caution">
    <text evidence="2">The sequence shown here is derived from an EMBL/GenBank/DDBJ whole genome shotgun (WGS) entry which is preliminary data.</text>
</comment>
<dbReference type="EMBL" id="JANPWB010000004">
    <property type="protein sequence ID" value="KAJ1191595.1"/>
    <property type="molecule type" value="Genomic_DNA"/>
</dbReference>